<keyword evidence="6" id="KW-0413">Isomerase</keyword>
<name>A0A6J5ZK19_9ZZZZ</name>
<dbReference type="GO" id="GO:0046166">
    <property type="term" value="P:glyceraldehyde-3-phosphate biosynthetic process"/>
    <property type="evidence" value="ECO:0007669"/>
    <property type="project" value="TreeGrafter"/>
</dbReference>
<gene>
    <name evidence="7" type="ORF">UFOPK3522_00579</name>
</gene>
<evidence type="ECO:0000256" key="5">
    <source>
        <dbReference type="ARBA" id="ARBA00023152"/>
    </source>
</evidence>
<keyword evidence="5" id="KW-0324">Glycolysis</keyword>
<accession>A0A6J5ZK19</accession>
<dbReference type="InterPro" id="IPR000652">
    <property type="entry name" value="Triosephosphate_isomerase"/>
</dbReference>
<evidence type="ECO:0000256" key="3">
    <source>
        <dbReference type="ARBA" id="ARBA00022432"/>
    </source>
</evidence>
<dbReference type="InterPro" id="IPR013785">
    <property type="entry name" value="Aldolase_TIM"/>
</dbReference>
<keyword evidence="4" id="KW-0963">Cytoplasm</keyword>
<evidence type="ECO:0000313" key="7">
    <source>
        <dbReference type="EMBL" id="CAB4340880.1"/>
    </source>
</evidence>
<protein>
    <recommendedName>
        <fullName evidence="2">triose-phosphate isomerase</fullName>
        <ecNumber evidence="2">5.3.1.1</ecNumber>
    </recommendedName>
</protein>
<dbReference type="Gene3D" id="3.20.20.70">
    <property type="entry name" value="Aldolase class I"/>
    <property type="match status" value="1"/>
</dbReference>
<reference evidence="7" key="1">
    <citation type="submission" date="2020-05" db="EMBL/GenBank/DDBJ databases">
        <authorList>
            <person name="Chiriac C."/>
            <person name="Salcher M."/>
            <person name="Ghai R."/>
            <person name="Kavagutti S V."/>
        </authorList>
    </citation>
    <scope>NUCLEOTIDE SEQUENCE</scope>
</reference>
<dbReference type="InterPro" id="IPR035990">
    <property type="entry name" value="TIM_sf"/>
</dbReference>
<dbReference type="HAMAP" id="MF_00147_B">
    <property type="entry name" value="TIM_B"/>
    <property type="match status" value="1"/>
</dbReference>
<comment type="pathway">
    <text evidence="1">Carbohydrate degradation; glycolysis; D-glyceraldehyde 3-phosphate from glycerone phosphate: step 1/1.</text>
</comment>
<dbReference type="PROSITE" id="PS00171">
    <property type="entry name" value="TIM_1"/>
    <property type="match status" value="1"/>
</dbReference>
<proteinExistence type="inferred from homology"/>
<keyword evidence="3" id="KW-0312">Gluconeogenesis</keyword>
<dbReference type="GO" id="GO:0006096">
    <property type="term" value="P:glycolytic process"/>
    <property type="evidence" value="ECO:0007669"/>
    <property type="project" value="UniProtKB-KW"/>
</dbReference>
<dbReference type="InterPro" id="IPR022896">
    <property type="entry name" value="TrioseP_Isoase_bac/euk"/>
</dbReference>
<dbReference type="GO" id="GO:0019563">
    <property type="term" value="P:glycerol catabolic process"/>
    <property type="evidence" value="ECO:0007669"/>
    <property type="project" value="TreeGrafter"/>
</dbReference>
<dbReference type="EC" id="5.3.1.1" evidence="2"/>
<dbReference type="AlphaFoldDB" id="A0A6J5ZK19"/>
<evidence type="ECO:0000256" key="4">
    <source>
        <dbReference type="ARBA" id="ARBA00022490"/>
    </source>
</evidence>
<dbReference type="GO" id="GO:0005829">
    <property type="term" value="C:cytosol"/>
    <property type="evidence" value="ECO:0007669"/>
    <property type="project" value="TreeGrafter"/>
</dbReference>
<dbReference type="SUPFAM" id="SSF51351">
    <property type="entry name" value="Triosephosphate isomerase (TIM)"/>
    <property type="match status" value="1"/>
</dbReference>
<dbReference type="NCBIfam" id="TIGR00419">
    <property type="entry name" value="tim"/>
    <property type="match status" value="1"/>
</dbReference>
<dbReference type="CDD" id="cd00311">
    <property type="entry name" value="TIM"/>
    <property type="match status" value="1"/>
</dbReference>
<dbReference type="PROSITE" id="PS51440">
    <property type="entry name" value="TIM_2"/>
    <property type="match status" value="1"/>
</dbReference>
<organism evidence="7">
    <name type="scientific">freshwater metagenome</name>
    <dbReference type="NCBI Taxonomy" id="449393"/>
    <lineage>
        <taxon>unclassified sequences</taxon>
        <taxon>metagenomes</taxon>
        <taxon>ecological metagenomes</taxon>
    </lineage>
</organism>
<evidence type="ECO:0000256" key="1">
    <source>
        <dbReference type="ARBA" id="ARBA00004680"/>
    </source>
</evidence>
<dbReference type="EMBL" id="CAESAO010000034">
    <property type="protein sequence ID" value="CAB4340880.1"/>
    <property type="molecule type" value="Genomic_DNA"/>
</dbReference>
<sequence>MRTPLIAGNWKMHKTIAESERFISGLLPLLYAADGVEVGICVPYTDLQAMVDSTRGSRVEVYAQNMHEAPEGAFTGEISAAMLNEIDVHGVVLGHSERRQYFNETDAVLAEKLLAARAAGLAAILCVGETEQQREADETEAVLTRQLDRGLALIDAEALAALVIAYEPIWAIGTGAVATAEQAQDACAFIRSRVAAIDAGAAEAVRILYGGSVKADNASELLALPDVDGALVGGASLEPESFAAIVGAAIS</sequence>
<dbReference type="FunFam" id="3.20.20.70:FF:000016">
    <property type="entry name" value="Triosephosphate isomerase"/>
    <property type="match status" value="1"/>
</dbReference>
<dbReference type="Pfam" id="PF00121">
    <property type="entry name" value="TIM"/>
    <property type="match status" value="1"/>
</dbReference>
<dbReference type="GO" id="GO:0004807">
    <property type="term" value="F:triose-phosphate isomerase activity"/>
    <property type="evidence" value="ECO:0007669"/>
    <property type="project" value="UniProtKB-EC"/>
</dbReference>
<evidence type="ECO:0000256" key="2">
    <source>
        <dbReference type="ARBA" id="ARBA00011940"/>
    </source>
</evidence>
<dbReference type="InterPro" id="IPR020861">
    <property type="entry name" value="Triosephosphate_isomerase_AS"/>
</dbReference>
<dbReference type="PANTHER" id="PTHR21139">
    <property type="entry name" value="TRIOSEPHOSPHATE ISOMERASE"/>
    <property type="match status" value="1"/>
</dbReference>
<dbReference type="GO" id="GO:0006094">
    <property type="term" value="P:gluconeogenesis"/>
    <property type="evidence" value="ECO:0007669"/>
    <property type="project" value="UniProtKB-KW"/>
</dbReference>
<dbReference type="PANTHER" id="PTHR21139:SF42">
    <property type="entry name" value="TRIOSEPHOSPHATE ISOMERASE"/>
    <property type="match status" value="1"/>
</dbReference>
<evidence type="ECO:0000256" key="6">
    <source>
        <dbReference type="ARBA" id="ARBA00023235"/>
    </source>
</evidence>